<feature type="domain" description="THAP9-like helix-turn-helix" evidence="1">
    <location>
        <begin position="6"/>
        <end position="73"/>
    </location>
</feature>
<dbReference type="InterPro" id="IPR021896">
    <property type="entry name" value="THAP9-like_HTH"/>
</dbReference>
<dbReference type="Pfam" id="PF12017">
    <property type="entry name" value="Tnp_P_element"/>
    <property type="match status" value="1"/>
</dbReference>
<protein>
    <recommendedName>
        <fullName evidence="6">Transposase</fullName>
    </recommendedName>
</protein>
<dbReference type="EMBL" id="OZ034826">
    <property type="protein sequence ID" value="CAL1681139.1"/>
    <property type="molecule type" value="Genomic_DNA"/>
</dbReference>
<proteinExistence type="predicted"/>
<dbReference type="AlphaFoldDB" id="A0AAV2NMS9"/>
<evidence type="ECO:0000259" key="1">
    <source>
        <dbReference type="Pfam" id="PF12017"/>
    </source>
</evidence>
<feature type="domain" description="Transposable element P transposase-like RNase H" evidence="2">
    <location>
        <begin position="81"/>
        <end position="196"/>
    </location>
</feature>
<evidence type="ECO:0000259" key="3">
    <source>
        <dbReference type="Pfam" id="PF21788"/>
    </source>
</evidence>
<dbReference type="Pfam" id="PF21787">
    <property type="entry name" value="TNP-like_RNaseH_N"/>
    <property type="match status" value="1"/>
</dbReference>
<dbReference type="Proteomes" id="UP001497644">
    <property type="component" value="Chromosome 3"/>
</dbReference>
<reference evidence="4" key="1">
    <citation type="submission" date="2024-04" db="EMBL/GenBank/DDBJ databases">
        <authorList>
            <consortium name="Molecular Ecology Group"/>
        </authorList>
    </citation>
    <scope>NUCLEOTIDE SEQUENCE</scope>
</reference>
<evidence type="ECO:0000313" key="5">
    <source>
        <dbReference type="Proteomes" id="UP001497644"/>
    </source>
</evidence>
<feature type="domain" description="Transposable element P transposase-like GTP-binding insertion" evidence="3">
    <location>
        <begin position="226"/>
        <end position="338"/>
    </location>
</feature>
<sequence>MTRARDELQEMLSPFFTPGQVKLLMNPMEKITRWSSEDIAAAISLRSVSPKAYKYLRKTKKDPLPALSTLRKWVALFNVGEGILNDVMIIMKYKSKNMTKMEKATVICFDEIHLSNQMAIERRQERVIGPHKKCQVVVARGLFKKWKQPVFYNFDQDLTKELLFKIIVQLYNNGYTVFGMTCDLGPSNQNLIKQLKINVIENEDETYFEHPCDENVKIHVFVDAPHLMKLLRNHFLDSGLYVNGHFVTSAALERLLEINSGDLKIAFKLSRIHLDVQGTQRQNVKLATQIFSATNASAIECGSRGFMDNCPERVATATFLKMFNDWFDIFNSVCKYGNHPGRNGYGVDLVQQNNILAKVTSTIKHMKVGSRQGLLPFQKGILICNSSLRNLYYDLKKKFNSEMSYVITSRLNQDVVENLFSYIRSMGAANDRPTALDIRYRLRWYTARH</sequence>
<organism evidence="4 5">
    <name type="scientific">Lasius platythorax</name>
    <dbReference type="NCBI Taxonomy" id="488582"/>
    <lineage>
        <taxon>Eukaryota</taxon>
        <taxon>Metazoa</taxon>
        <taxon>Ecdysozoa</taxon>
        <taxon>Arthropoda</taxon>
        <taxon>Hexapoda</taxon>
        <taxon>Insecta</taxon>
        <taxon>Pterygota</taxon>
        <taxon>Neoptera</taxon>
        <taxon>Endopterygota</taxon>
        <taxon>Hymenoptera</taxon>
        <taxon>Apocrita</taxon>
        <taxon>Aculeata</taxon>
        <taxon>Formicoidea</taxon>
        <taxon>Formicidae</taxon>
        <taxon>Formicinae</taxon>
        <taxon>Lasius</taxon>
        <taxon>Lasius</taxon>
    </lineage>
</organism>
<dbReference type="Pfam" id="PF21788">
    <property type="entry name" value="TNP-like_GBD"/>
    <property type="match status" value="1"/>
</dbReference>
<accession>A0AAV2NMS9</accession>
<dbReference type="InterPro" id="IPR048366">
    <property type="entry name" value="TNP-like_GBD"/>
</dbReference>
<evidence type="ECO:0000259" key="2">
    <source>
        <dbReference type="Pfam" id="PF21787"/>
    </source>
</evidence>
<name>A0AAV2NMS9_9HYME</name>
<evidence type="ECO:0008006" key="6">
    <source>
        <dbReference type="Google" id="ProtNLM"/>
    </source>
</evidence>
<gene>
    <name evidence="4" type="ORF">LPLAT_LOCUS7278</name>
</gene>
<dbReference type="InterPro" id="IPR048365">
    <property type="entry name" value="TNP-like_RNaseH_N"/>
</dbReference>
<keyword evidence="5" id="KW-1185">Reference proteome</keyword>
<evidence type="ECO:0000313" key="4">
    <source>
        <dbReference type="EMBL" id="CAL1681139.1"/>
    </source>
</evidence>